<dbReference type="EMBL" id="JAMXFF010000038">
    <property type="protein sequence ID" value="MCT7968866.1"/>
    <property type="molecule type" value="Genomic_DNA"/>
</dbReference>
<comment type="caution">
    <text evidence="1">The sequence shown here is derived from an EMBL/GenBank/DDBJ whole genome shotgun (WGS) entry which is preliminary data.</text>
</comment>
<protein>
    <submittedName>
        <fullName evidence="1">Uncharacterized protein</fullName>
    </submittedName>
</protein>
<proteinExistence type="predicted"/>
<evidence type="ECO:0000313" key="2">
    <source>
        <dbReference type="Proteomes" id="UP001525890"/>
    </source>
</evidence>
<dbReference type="Proteomes" id="UP001525890">
    <property type="component" value="Unassembled WGS sequence"/>
</dbReference>
<evidence type="ECO:0000313" key="1">
    <source>
        <dbReference type="EMBL" id="MCT7968866.1"/>
    </source>
</evidence>
<gene>
    <name evidence="1" type="ORF">NG799_21385</name>
</gene>
<dbReference type="RefSeq" id="WP_368008347.1">
    <property type="nucleotide sequence ID" value="NZ_JAMXFF010000038.1"/>
</dbReference>
<reference evidence="1 2" key="1">
    <citation type="journal article" date="2022" name="Front. Microbiol.">
        <title>High genomic differentiation and limited gene flow indicate recent cryptic speciation within the genus Laspinema (cyanobacteria).</title>
        <authorList>
            <person name="Stanojkovic A."/>
            <person name="Skoupy S."/>
            <person name="Skaloud P."/>
            <person name="Dvorak P."/>
        </authorList>
    </citation>
    <scope>NUCLEOTIDE SEQUENCE [LARGE SCALE GENOMIC DNA]</scope>
    <source>
        <strain evidence="1 2">D2a</strain>
    </source>
</reference>
<accession>A0ABT2MYC9</accession>
<name>A0ABT2MYC9_9CYAN</name>
<keyword evidence="2" id="KW-1185">Reference proteome</keyword>
<organism evidence="1 2">
    <name type="scientific">Laspinema palackyanum D2a</name>
    <dbReference type="NCBI Taxonomy" id="2953684"/>
    <lineage>
        <taxon>Bacteria</taxon>
        <taxon>Bacillati</taxon>
        <taxon>Cyanobacteriota</taxon>
        <taxon>Cyanophyceae</taxon>
        <taxon>Oscillatoriophycideae</taxon>
        <taxon>Oscillatoriales</taxon>
        <taxon>Laspinemataceae</taxon>
        <taxon>Laspinema</taxon>
        <taxon>Laspinema palackyanum</taxon>
    </lineage>
</organism>
<sequence>MSPMTPDESEKIAQLIASLPSDRLLEQCQTEQQQTEWHNSRTNQQMIADCWQAKFSGRLLGDPIADALDYDKISKHKHDLINSRVNLYKEQWQLIKIAHPHIQTWHQAIYQQTQKHPQFFQVLPFWHKLLSPGFKAPYPFVTPWELFSKTLEEEVNAPIEWSLEPYYDVRVKKWTTATGLLKEQFENLNQDGSYPEQKPAKVQQLKNQLVYNKVTFSWFGFTLFVCQFVAVKNPGIRQHYTAFIRALVEYYKMGIRASRSVRGFAWYKGEQLRTRRHGGTYRK</sequence>